<sequence>LDAITRLPSTSEFELIVLSTSNPAWETESELSGEDNEDSKPLAISSPITSITLQTNQKADAEQVIAALTLCNLSGLKLACAAGGVRAFLPGATGEDYFEWMYDPNEHDTPTFPFHIQLVALAQRSSFTTHLRSLDLVQTPIFLDHLLELLALLSSLEVLAIADFPLRPYPLRLVNNALFRALTVSEDTGHGAFPKALLVPRLSRLWLHSILVFDDDVFMAFLRFRAPGAGVPIDQFQCHIRALAGYWRQMGKIRPDVGAAIAKLTREGNLRLSWTQLSGQNRRAGAQEGDEEYA</sequence>
<reference evidence="1" key="1">
    <citation type="submission" date="2014-09" db="EMBL/GenBank/DDBJ databases">
        <title>Genome sequence of the luminous mushroom Mycena chlorophos for searching fungal bioluminescence genes.</title>
        <authorList>
            <person name="Tanaka Y."/>
            <person name="Kasuga D."/>
            <person name="Oba Y."/>
            <person name="Hase S."/>
            <person name="Sato K."/>
            <person name="Oba Y."/>
            <person name="Sakakibara Y."/>
        </authorList>
    </citation>
    <scope>NUCLEOTIDE SEQUENCE</scope>
</reference>
<protein>
    <submittedName>
        <fullName evidence="1">Uncharacterized protein</fullName>
    </submittedName>
</protein>
<organism evidence="1 2">
    <name type="scientific">Mycena chlorophos</name>
    <name type="common">Agaric fungus</name>
    <name type="synonym">Agaricus chlorophos</name>
    <dbReference type="NCBI Taxonomy" id="658473"/>
    <lineage>
        <taxon>Eukaryota</taxon>
        <taxon>Fungi</taxon>
        <taxon>Dikarya</taxon>
        <taxon>Basidiomycota</taxon>
        <taxon>Agaricomycotina</taxon>
        <taxon>Agaricomycetes</taxon>
        <taxon>Agaricomycetidae</taxon>
        <taxon>Agaricales</taxon>
        <taxon>Marasmiineae</taxon>
        <taxon>Mycenaceae</taxon>
        <taxon>Mycena</taxon>
    </lineage>
</organism>
<dbReference type="Proteomes" id="UP000815677">
    <property type="component" value="Unassembled WGS sequence"/>
</dbReference>
<keyword evidence="2" id="KW-1185">Reference proteome</keyword>
<name>A0ABQ0KU34_MYCCL</name>
<gene>
    <name evidence="1" type="ORF">MCHLO_00110</name>
</gene>
<feature type="non-terminal residue" evidence="1">
    <location>
        <position position="1"/>
    </location>
</feature>
<accession>A0ABQ0KU34</accession>
<proteinExistence type="predicted"/>
<evidence type="ECO:0000313" key="1">
    <source>
        <dbReference type="EMBL" id="GAT42395.1"/>
    </source>
</evidence>
<evidence type="ECO:0000313" key="2">
    <source>
        <dbReference type="Proteomes" id="UP000815677"/>
    </source>
</evidence>
<dbReference type="EMBL" id="DF837869">
    <property type="protein sequence ID" value="GAT42395.1"/>
    <property type="molecule type" value="Genomic_DNA"/>
</dbReference>